<dbReference type="PANTHER" id="PTHR43244">
    <property type="match status" value="1"/>
</dbReference>
<evidence type="ECO:0000259" key="1">
    <source>
        <dbReference type="Pfam" id="PF00296"/>
    </source>
</evidence>
<feature type="domain" description="Luciferase-like" evidence="1">
    <location>
        <begin position="13"/>
        <end position="318"/>
    </location>
</feature>
<dbReference type="SUPFAM" id="SSF51679">
    <property type="entry name" value="Bacterial luciferase-like"/>
    <property type="match status" value="1"/>
</dbReference>
<keyword evidence="3" id="KW-1185">Reference proteome</keyword>
<evidence type="ECO:0000313" key="2">
    <source>
        <dbReference type="EMBL" id="MDV2478439.1"/>
    </source>
</evidence>
<organism evidence="2 3">
    <name type="scientific">Rhodococcus zopfii</name>
    <dbReference type="NCBI Taxonomy" id="43772"/>
    <lineage>
        <taxon>Bacteria</taxon>
        <taxon>Bacillati</taxon>
        <taxon>Actinomycetota</taxon>
        <taxon>Actinomycetes</taxon>
        <taxon>Mycobacteriales</taxon>
        <taxon>Nocardiaceae</taxon>
        <taxon>Rhodococcus</taxon>
    </lineage>
</organism>
<dbReference type="InterPro" id="IPR036661">
    <property type="entry name" value="Luciferase-like_sf"/>
</dbReference>
<name>A0ABU3WWR4_9NOCA</name>
<dbReference type="Proteomes" id="UP001275440">
    <property type="component" value="Unassembled WGS sequence"/>
</dbReference>
<dbReference type="InterPro" id="IPR019919">
    <property type="entry name" value="Lucif-like_OxRdtase_MSMEG_2256"/>
</dbReference>
<dbReference type="InterPro" id="IPR011251">
    <property type="entry name" value="Luciferase-like_dom"/>
</dbReference>
<dbReference type="Pfam" id="PF00296">
    <property type="entry name" value="Bac_luciferase"/>
    <property type="match status" value="1"/>
</dbReference>
<accession>A0ABU3WWR4</accession>
<dbReference type="InterPro" id="IPR050564">
    <property type="entry name" value="F420-G6PD/mer"/>
</dbReference>
<sequence length="349" mass="38303">MRIDGNIGGSIDGTAGANLGELRSQVELADHIGYDGVWSTEVARDPFLPLLLAAEHSPRLQVGTAIAVAFARNPMTLATVANDLQSFASGRLLLGLGSQIKPHIERRFSMPWSEPASRMREFVCALRAIWESWQTDTPLDFRGDFYTHTLMTPMFRPPHNEFGSPAVLIAAVGKRMTSVAAEVADGIQVHGFTTERYLREVTVPLLREGREAAGKSLDDFIVSYPGLVVTGSEEQQFEAATAAVRRQIAFYGSTPAYRAVLDLHGWDDLHTELNRLSKLGDWSTMSALIDDTVLHTFAVVGEPADVAAEIARRFEGVVSRFTLYTPYPLDTAAQQTVVEGIRDRRVTAS</sequence>
<reference evidence="2 3" key="1">
    <citation type="submission" date="2019-10" db="EMBL/GenBank/DDBJ databases">
        <title>Draft Genome Assembly of Rhodococcus zopfii DSM44189.</title>
        <authorList>
            <person name="Sutton J.M."/>
            <person name="Akob D.M."/>
            <person name="Bushman T.J."/>
        </authorList>
    </citation>
    <scope>NUCLEOTIDE SEQUENCE [LARGE SCALE GENOMIC DNA]</scope>
    <source>
        <strain evidence="2 3">DSM 44189</strain>
    </source>
</reference>
<comment type="caution">
    <text evidence="2">The sequence shown here is derived from an EMBL/GenBank/DDBJ whole genome shotgun (WGS) entry which is preliminary data.</text>
</comment>
<evidence type="ECO:0000313" key="3">
    <source>
        <dbReference type="Proteomes" id="UP001275440"/>
    </source>
</evidence>
<dbReference type="NCBIfam" id="TIGR03617">
    <property type="entry name" value="F420_MSMEG_2256"/>
    <property type="match status" value="1"/>
</dbReference>
<protein>
    <submittedName>
        <fullName evidence="2">LLM class F420-dependent oxidoreductase</fullName>
    </submittedName>
</protein>
<dbReference type="CDD" id="cd01097">
    <property type="entry name" value="Tetrahydromethanopterin_reductase"/>
    <property type="match status" value="1"/>
</dbReference>
<dbReference type="Gene3D" id="3.20.20.30">
    <property type="entry name" value="Luciferase-like domain"/>
    <property type="match status" value="1"/>
</dbReference>
<gene>
    <name evidence="2" type="ORF">F8M49_28975</name>
</gene>
<dbReference type="PANTHER" id="PTHR43244:SF2">
    <property type="entry name" value="CONSERVED HYPOTHETICAL ALANINE AND PROLINE-RICH PROTEIN"/>
    <property type="match status" value="1"/>
</dbReference>
<dbReference type="EMBL" id="WBMO01000005">
    <property type="protein sequence ID" value="MDV2478439.1"/>
    <property type="molecule type" value="Genomic_DNA"/>
</dbReference>
<proteinExistence type="predicted"/>